<dbReference type="SUPFAM" id="SSF81383">
    <property type="entry name" value="F-box domain"/>
    <property type="match status" value="1"/>
</dbReference>
<name>A0A6C0C1C4_9ZZZZ</name>
<feature type="domain" description="F-box" evidence="1">
    <location>
        <begin position="3"/>
        <end position="42"/>
    </location>
</feature>
<dbReference type="AlphaFoldDB" id="A0A6C0C1C4"/>
<protein>
    <recommendedName>
        <fullName evidence="1">F-box domain-containing protein</fullName>
    </recommendedName>
</protein>
<dbReference type="EMBL" id="MN739317">
    <property type="protein sequence ID" value="QHS98485.1"/>
    <property type="molecule type" value="Genomic_DNA"/>
</dbReference>
<dbReference type="InterPro" id="IPR036047">
    <property type="entry name" value="F-box-like_dom_sf"/>
</dbReference>
<accession>A0A6C0C1C4</accession>
<sequence>MNCIPDDCLINIYCYLDLLSYDIINIKTVSKIFNKSLRTRINKRINNYILLNDESFFQKTVKFHIFQKELLNRYRCSNNNYERDNLMMLLEGNWL</sequence>
<evidence type="ECO:0000313" key="2">
    <source>
        <dbReference type="EMBL" id="QHS98485.1"/>
    </source>
</evidence>
<dbReference type="InterPro" id="IPR001810">
    <property type="entry name" value="F-box_dom"/>
</dbReference>
<organism evidence="2">
    <name type="scientific">viral metagenome</name>
    <dbReference type="NCBI Taxonomy" id="1070528"/>
    <lineage>
        <taxon>unclassified sequences</taxon>
        <taxon>metagenomes</taxon>
        <taxon>organismal metagenomes</taxon>
    </lineage>
</organism>
<reference evidence="2" key="1">
    <citation type="journal article" date="2020" name="Nature">
        <title>Giant virus diversity and host interactions through global metagenomics.</title>
        <authorList>
            <person name="Schulz F."/>
            <person name="Roux S."/>
            <person name="Paez-Espino D."/>
            <person name="Jungbluth S."/>
            <person name="Walsh D.A."/>
            <person name="Denef V.J."/>
            <person name="McMahon K.D."/>
            <person name="Konstantinidis K.T."/>
            <person name="Eloe-Fadrosh E.A."/>
            <person name="Kyrpides N.C."/>
            <person name="Woyke T."/>
        </authorList>
    </citation>
    <scope>NUCLEOTIDE SEQUENCE</scope>
    <source>
        <strain evidence="2">GVMAG-M-3300020185-18</strain>
    </source>
</reference>
<dbReference type="Pfam" id="PF00646">
    <property type="entry name" value="F-box"/>
    <property type="match status" value="1"/>
</dbReference>
<proteinExistence type="predicted"/>
<evidence type="ECO:0000259" key="1">
    <source>
        <dbReference type="Pfam" id="PF00646"/>
    </source>
</evidence>